<dbReference type="Gene3D" id="3.90.1680.10">
    <property type="entry name" value="SOS response associated peptidase-like"/>
    <property type="match status" value="1"/>
</dbReference>
<keyword evidence="2 8" id="KW-0645">Protease</keyword>
<keyword evidence="6" id="KW-0238">DNA-binding</keyword>
<evidence type="ECO:0000256" key="2">
    <source>
        <dbReference type="ARBA" id="ARBA00022670"/>
    </source>
</evidence>
<dbReference type="PANTHER" id="PTHR13604">
    <property type="entry name" value="DC12-RELATED"/>
    <property type="match status" value="1"/>
</dbReference>
<keyword evidence="4 8" id="KW-0378">Hydrolase</keyword>
<keyword evidence="5" id="KW-0190">Covalent protein-DNA linkage</keyword>
<keyword evidence="11" id="KW-1185">Reference proteome</keyword>
<keyword evidence="3" id="KW-0227">DNA damage</keyword>
<evidence type="ECO:0000256" key="3">
    <source>
        <dbReference type="ARBA" id="ARBA00022763"/>
    </source>
</evidence>
<dbReference type="EMBL" id="BAABRI010000019">
    <property type="protein sequence ID" value="GAA5483991.1"/>
    <property type="molecule type" value="Genomic_DNA"/>
</dbReference>
<protein>
    <recommendedName>
        <fullName evidence="8">Abasic site processing protein</fullName>
        <ecNumber evidence="8">3.4.-.-</ecNumber>
    </recommendedName>
</protein>
<evidence type="ECO:0000256" key="4">
    <source>
        <dbReference type="ARBA" id="ARBA00022801"/>
    </source>
</evidence>
<feature type="region of interest" description="Disordered" evidence="9">
    <location>
        <begin position="183"/>
        <end position="203"/>
    </location>
</feature>
<dbReference type="InterPro" id="IPR036590">
    <property type="entry name" value="SRAP-like"/>
</dbReference>
<sequence>MCNAYNIHPKTGAKDLDALVTEKILRLPSRLVRRSAAGVAVIRTDDGLEPAIMRWGFPHPKWKIVNNARSESLSRGMWVEPLERHRCLVPMSSFYEWQELPGGGKQPHELRHPDADWLWVAGLYQPTEEHGPCFATITTEPTPAVARVHDRLLAIVDFEEGMAFLRGEKSTFSPYPGPLLIEPCKSPLKSRKPKPDDPQGSLF</sequence>
<dbReference type="PANTHER" id="PTHR13604:SF0">
    <property type="entry name" value="ABASIC SITE PROCESSING PROTEIN HMCES"/>
    <property type="match status" value="1"/>
</dbReference>
<evidence type="ECO:0000313" key="10">
    <source>
        <dbReference type="EMBL" id="GAA5483991.1"/>
    </source>
</evidence>
<evidence type="ECO:0000313" key="11">
    <source>
        <dbReference type="Proteomes" id="UP001476282"/>
    </source>
</evidence>
<evidence type="ECO:0000256" key="9">
    <source>
        <dbReference type="SAM" id="MobiDB-lite"/>
    </source>
</evidence>
<dbReference type="SUPFAM" id="SSF143081">
    <property type="entry name" value="BB1717-like"/>
    <property type="match status" value="1"/>
</dbReference>
<dbReference type="Proteomes" id="UP001476282">
    <property type="component" value="Unassembled WGS sequence"/>
</dbReference>
<dbReference type="Pfam" id="PF02586">
    <property type="entry name" value="SRAP"/>
    <property type="match status" value="1"/>
</dbReference>
<evidence type="ECO:0000256" key="1">
    <source>
        <dbReference type="ARBA" id="ARBA00008136"/>
    </source>
</evidence>
<evidence type="ECO:0000256" key="5">
    <source>
        <dbReference type="ARBA" id="ARBA00023124"/>
    </source>
</evidence>
<keyword evidence="7" id="KW-0456">Lyase</keyword>
<reference evidence="10 11" key="1">
    <citation type="submission" date="2024-02" db="EMBL/GenBank/DDBJ databases">
        <title>Haloferula sargassicola NBRC 104335.</title>
        <authorList>
            <person name="Ichikawa N."/>
            <person name="Katano-Makiyama Y."/>
            <person name="Hidaka K."/>
        </authorList>
    </citation>
    <scope>NUCLEOTIDE SEQUENCE [LARGE SCALE GENOMIC DNA]</scope>
    <source>
        <strain evidence="10 11">NBRC 104335</strain>
    </source>
</reference>
<name>A0ABP9UUD3_9BACT</name>
<comment type="caution">
    <text evidence="10">The sequence shown here is derived from an EMBL/GenBank/DDBJ whole genome shotgun (WGS) entry which is preliminary data.</text>
</comment>
<gene>
    <name evidence="10" type="ORF">Hsar01_03228</name>
</gene>
<dbReference type="InterPro" id="IPR003738">
    <property type="entry name" value="SRAP"/>
</dbReference>
<proteinExistence type="inferred from homology"/>
<evidence type="ECO:0000256" key="7">
    <source>
        <dbReference type="ARBA" id="ARBA00023239"/>
    </source>
</evidence>
<comment type="similarity">
    <text evidence="1 8">Belongs to the SOS response-associated peptidase family.</text>
</comment>
<organism evidence="10 11">
    <name type="scientific">Haloferula sargassicola</name>
    <dbReference type="NCBI Taxonomy" id="490096"/>
    <lineage>
        <taxon>Bacteria</taxon>
        <taxon>Pseudomonadati</taxon>
        <taxon>Verrucomicrobiota</taxon>
        <taxon>Verrucomicrobiia</taxon>
        <taxon>Verrucomicrobiales</taxon>
        <taxon>Verrucomicrobiaceae</taxon>
        <taxon>Haloferula</taxon>
    </lineage>
</organism>
<dbReference type="RefSeq" id="WP_353568089.1">
    <property type="nucleotide sequence ID" value="NZ_BAABRI010000019.1"/>
</dbReference>
<evidence type="ECO:0000256" key="8">
    <source>
        <dbReference type="RuleBase" id="RU364100"/>
    </source>
</evidence>
<evidence type="ECO:0000256" key="6">
    <source>
        <dbReference type="ARBA" id="ARBA00023125"/>
    </source>
</evidence>
<accession>A0ABP9UUD3</accession>
<dbReference type="EC" id="3.4.-.-" evidence="8"/>